<dbReference type="AlphaFoldDB" id="A0A084G5E9"/>
<reference evidence="4 5" key="1">
    <citation type="journal article" date="2014" name="Genome Announc.">
        <title>Draft genome sequence of the pathogenic fungus Scedosporium apiospermum.</title>
        <authorList>
            <person name="Vandeputte P."/>
            <person name="Ghamrawi S."/>
            <person name="Rechenmann M."/>
            <person name="Iltis A."/>
            <person name="Giraud S."/>
            <person name="Fleury M."/>
            <person name="Thornton C."/>
            <person name="Delhaes L."/>
            <person name="Meyer W."/>
            <person name="Papon N."/>
            <person name="Bouchara J.P."/>
        </authorList>
    </citation>
    <scope>NUCLEOTIDE SEQUENCE [LARGE SCALE GENOMIC DNA]</scope>
    <source>
        <strain evidence="4 5">IHEM 14462</strain>
    </source>
</reference>
<feature type="region of interest" description="Disordered" evidence="1">
    <location>
        <begin position="87"/>
        <end position="146"/>
    </location>
</feature>
<feature type="region of interest" description="Disordered" evidence="1">
    <location>
        <begin position="172"/>
        <end position="197"/>
    </location>
</feature>
<keyword evidence="5" id="KW-1185">Reference proteome</keyword>
<dbReference type="EMBL" id="JOWA01000099">
    <property type="protein sequence ID" value="KEZ42561.1"/>
    <property type="molecule type" value="Genomic_DNA"/>
</dbReference>
<dbReference type="VEuPathDB" id="FungiDB:SAPIO_CDS5792"/>
<feature type="compositionally biased region" description="Acidic residues" evidence="1">
    <location>
        <begin position="110"/>
        <end position="127"/>
    </location>
</feature>
<evidence type="ECO:0000313" key="4">
    <source>
        <dbReference type="EMBL" id="KEZ42561.1"/>
    </source>
</evidence>
<name>A0A084G5E9_PSEDA</name>
<keyword evidence="3" id="KW-0732">Signal</keyword>
<dbReference type="Proteomes" id="UP000028545">
    <property type="component" value="Unassembled WGS sequence"/>
</dbReference>
<accession>A0A084G5E9</accession>
<feature type="chain" id="PRO_5001775311" evidence="3">
    <location>
        <begin position="25"/>
        <end position="224"/>
    </location>
</feature>
<comment type="caution">
    <text evidence="4">The sequence shown here is derived from an EMBL/GenBank/DDBJ whole genome shotgun (WGS) entry which is preliminary data.</text>
</comment>
<gene>
    <name evidence="4" type="ORF">SAPIO_CDS5792</name>
</gene>
<dbReference type="GeneID" id="27724864"/>
<proteinExistence type="predicted"/>
<evidence type="ECO:0000313" key="5">
    <source>
        <dbReference type="Proteomes" id="UP000028545"/>
    </source>
</evidence>
<protein>
    <submittedName>
        <fullName evidence="4">Uncharacterized protein</fullName>
    </submittedName>
</protein>
<evidence type="ECO:0000256" key="2">
    <source>
        <dbReference type="SAM" id="Phobius"/>
    </source>
</evidence>
<sequence length="224" mass="22580">MKFTAVVFLAAGAMAAIAPEPVESVVESGVTSAAPVESEAVTSAKKWTTSTVYATTVLTITDCEDTVTDCPGDATKVVTETVAVSTTVCPAEEGEDEPTTLIPAPTGGVEEPEPEEPEEPETTEDSSPEQPEPTEAPEPECPVTKVKTITTSYTTVIPTVIIETVVEDCPAPTGGIEHPVPTGSVPGNGTSPGGPSPPITAGAASMAGSIFFAAAAGIAAYAFA</sequence>
<keyword evidence="2" id="KW-1133">Transmembrane helix</keyword>
<evidence type="ECO:0000256" key="3">
    <source>
        <dbReference type="SAM" id="SignalP"/>
    </source>
</evidence>
<dbReference type="OMA" id="YSTITGP"/>
<keyword evidence="2" id="KW-0812">Transmembrane</keyword>
<feature type="transmembrane region" description="Helical" evidence="2">
    <location>
        <begin position="201"/>
        <end position="223"/>
    </location>
</feature>
<dbReference type="RefSeq" id="XP_016642360.1">
    <property type="nucleotide sequence ID" value="XM_016788044.1"/>
</dbReference>
<organism evidence="4 5">
    <name type="scientific">Pseudallescheria apiosperma</name>
    <name type="common">Scedosporium apiospermum</name>
    <dbReference type="NCBI Taxonomy" id="563466"/>
    <lineage>
        <taxon>Eukaryota</taxon>
        <taxon>Fungi</taxon>
        <taxon>Dikarya</taxon>
        <taxon>Ascomycota</taxon>
        <taxon>Pezizomycotina</taxon>
        <taxon>Sordariomycetes</taxon>
        <taxon>Hypocreomycetidae</taxon>
        <taxon>Microascales</taxon>
        <taxon>Microascaceae</taxon>
        <taxon>Scedosporium</taxon>
    </lineage>
</organism>
<keyword evidence="2" id="KW-0472">Membrane</keyword>
<dbReference type="KEGG" id="sapo:SAPIO_CDS5792"/>
<feature type="compositionally biased region" description="Pro residues" evidence="1">
    <location>
        <begin position="130"/>
        <end position="140"/>
    </location>
</feature>
<evidence type="ECO:0000256" key="1">
    <source>
        <dbReference type="SAM" id="MobiDB-lite"/>
    </source>
</evidence>
<feature type="signal peptide" evidence="3">
    <location>
        <begin position="1"/>
        <end position="24"/>
    </location>
</feature>
<dbReference type="HOGENOM" id="CLU_067145_0_0_1"/>